<reference evidence="2" key="1">
    <citation type="submission" date="2022-11" db="EMBL/GenBank/DDBJ databases">
        <title>Minimal conservation of predation-associated metabolite biosynthetic gene clusters underscores biosynthetic potential of Myxococcota including descriptions for ten novel species: Archangium lansinium sp. nov., Myxococcus landrumus sp. nov., Nannocystis bai.</title>
        <authorList>
            <person name="Ahearne A."/>
            <person name="Stevens C."/>
            <person name="Phillips K."/>
        </authorList>
    </citation>
    <scope>NUCLEOTIDE SEQUENCE</scope>
    <source>
        <strain evidence="2">Na p29</strain>
    </source>
</reference>
<sequence>MTRLRAIAVFAVAFAVLAVLAGKDLLQPSANNHFAHMAQGWLEGRLALPGEPPGYPKAYDDWGRVHSLTLKDGTVLRGFPCRTQACVAKRRRERVETFRATDGSVHDVPLAQVAARGGTWYVTFPPGPALVMLPGVALWGLGFPDILLTVIVGALIPALLLRLFERVRPGRPREHLLACVAWAFASPACFVAAHGSVWFTAQILADLFLVLHLGAAWNAARPAGAGLWLGLAAACRPQVAFAAPFYLLEWWRVDRRPAALLRFFVPLMLIGGALAWFNWARFDDIFEFGHRYLEIRWQERIQTHGMFGLHYLWRNLECMLWLWPQVQLSPLHVRWSIHGMGLLLASPWLLCLLNARDPLPQRRGLVLAALAVAVPALLYQNSGQVQFSYRFALDFLPFVLVLLVAGGGAQPVVLAPRARLRRPPAVRRLAVPARPGQAVRRRPVVALPSRVTPIIIGGAASLGIHR</sequence>
<dbReference type="RefSeq" id="WP_267774949.1">
    <property type="nucleotide sequence ID" value="NZ_JAPNKE010000002.1"/>
</dbReference>
<feature type="transmembrane region" description="Helical" evidence="1">
    <location>
        <begin position="136"/>
        <end position="164"/>
    </location>
</feature>
<evidence type="ECO:0000313" key="2">
    <source>
        <dbReference type="EMBL" id="MCY1011659.1"/>
    </source>
</evidence>
<organism evidence="2 3">
    <name type="scientific">Nannocystis pusilla</name>
    <dbReference type="NCBI Taxonomy" id="889268"/>
    <lineage>
        <taxon>Bacteria</taxon>
        <taxon>Pseudomonadati</taxon>
        <taxon>Myxococcota</taxon>
        <taxon>Polyangia</taxon>
        <taxon>Nannocystales</taxon>
        <taxon>Nannocystaceae</taxon>
        <taxon>Nannocystis</taxon>
    </lineage>
</organism>
<dbReference type="Proteomes" id="UP001150924">
    <property type="component" value="Unassembled WGS sequence"/>
</dbReference>
<name>A0A9X3EWK6_9BACT</name>
<gene>
    <name evidence="2" type="ORF">OV079_40080</name>
</gene>
<evidence type="ECO:0000313" key="3">
    <source>
        <dbReference type="Proteomes" id="UP001150924"/>
    </source>
</evidence>
<proteinExistence type="predicted"/>
<feature type="transmembrane region" description="Helical" evidence="1">
    <location>
        <begin position="395"/>
        <end position="414"/>
    </location>
</feature>
<evidence type="ECO:0008006" key="4">
    <source>
        <dbReference type="Google" id="ProtNLM"/>
    </source>
</evidence>
<comment type="caution">
    <text evidence="2">The sequence shown here is derived from an EMBL/GenBank/DDBJ whole genome shotgun (WGS) entry which is preliminary data.</text>
</comment>
<protein>
    <recommendedName>
        <fullName evidence="4">DUF2029 domain-containing protein</fullName>
    </recommendedName>
</protein>
<dbReference type="EMBL" id="JAPNKE010000002">
    <property type="protein sequence ID" value="MCY1011659.1"/>
    <property type="molecule type" value="Genomic_DNA"/>
</dbReference>
<dbReference type="AlphaFoldDB" id="A0A9X3EWK6"/>
<feature type="transmembrane region" description="Helical" evidence="1">
    <location>
        <begin position="365"/>
        <end position="383"/>
    </location>
</feature>
<feature type="transmembrane region" description="Helical" evidence="1">
    <location>
        <begin position="259"/>
        <end position="280"/>
    </location>
</feature>
<feature type="transmembrane region" description="Helical" evidence="1">
    <location>
        <begin position="227"/>
        <end position="247"/>
    </location>
</feature>
<keyword evidence="1" id="KW-0812">Transmembrane</keyword>
<accession>A0A9X3EWK6</accession>
<keyword evidence="1" id="KW-1133">Transmembrane helix</keyword>
<feature type="transmembrane region" description="Helical" evidence="1">
    <location>
        <begin position="176"/>
        <end position="193"/>
    </location>
</feature>
<keyword evidence="1" id="KW-0472">Membrane</keyword>
<evidence type="ECO:0000256" key="1">
    <source>
        <dbReference type="SAM" id="Phobius"/>
    </source>
</evidence>
<keyword evidence="3" id="KW-1185">Reference proteome</keyword>
<feature type="transmembrane region" description="Helical" evidence="1">
    <location>
        <begin position="335"/>
        <end position="353"/>
    </location>
</feature>